<dbReference type="InterPro" id="IPR050091">
    <property type="entry name" value="PKS_NRPS_Biosynth_Enz"/>
</dbReference>
<evidence type="ECO:0000313" key="8">
    <source>
        <dbReference type="EMBL" id="MFI9100638.1"/>
    </source>
</evidence>
<dbReference type="Pfam" id="PF00975">
    <property type="entry name" value="Thioesterase"/>
    <property type="match status" value="1"/>
</dbReference>
<dbReference type="SUPFAM" id="SSF52151">
    <property type="entry name" value="FabD/lysophospholipase-like"/>
    <property type="match status" value="1"/>
</dbReference>
<dbReference type="InterPro" id="IPR029058">
    <property type="entry name" value="AB_hydrolase_fold"/>
</dbReference>
<dbReference type="InterPro" id="IPR016036">
    <property type="entry name" value="Malonyl_transacylase_ACP-bd"/>
</dbReference>
<keyword evidence="9" id="KW-1185">Reference proteome</keyword>
<dbReference type="Pfam" id="PF16197">
    <property type="entry name" value="KAsynt_C_assoc"/>
    <property type="match status" value="1"/>
</dbReference>
<dbReference type="PANTHER" id="PTHR43775:SF37">
    <property type="entry name" value="SI:DKEY-61P9.11"/>
    <property type="match status" value="1"/>
</dbReference>
<evidence type="ECO:0000259" key="7">
    <source>
        <dbReference type="PROSITE" id="PS52004"/>
    </source>
</evidence>
<keyword evidence="1" id="KW-0596">Phosphopantetheine</keyword>
<dbReference type="InterPro" id="IPR009081">
    <property type="entry name" value="PP-bd_ACP"/>
</dbReference>
<dbReference type="Gene3D" id="3.40.366.10">
    <property type="entry name" value="Malonyl-Coenzyme A Acyl Carrier Protein, domain 2"/>
    <property type="match status" value="1"/>
</dbReference>
<dbReference type="InterPro" id="IPR016035">
    <property type="entry name" value="Acyl_Trfase/lysoPLipase"/>
</dbReference>
<proteinExistence type="predicted"/>
<dbReference type="CDD" id="cd00833">
    <property type="entry name" value="PKS"/>
    <property type="match status" value="1"/>
</dbReference>
<dbReference type="SUPFAM" id="SSF47336">
    <property type="entry name" value="ACP-like"/>
    <property type="match status" value="2"/>
</dbReference>
<name>A0ABW8C3I4_9ACTN</name>
<dbReference type="SMART" id="SM00825">
    <property type="entry name" value="PKS_KS"/>
    <property type="match status" value="1"/>
</dbReference>
<keyword evidence="5" id="KW-0012">Acyltransferase</keyword>
<dbReference type="Proteomes" id="UP001614394">
    <property type="component" value="Unassembled WGS sequence"/>
</dbReference>
<dbReference type="EMBL" id="JBITYG010000002">
    <property type="protein sequence ID" value="MFI9100638.1"/>
    <property type="molecule type" value="Genomic_DNA"/>
</dbReference>
<dbReference type="SUPFAM" id="SSF53474">
    <property type="entry name" value="alpha/beta-Hydrolases"/>
    <property type="match status" value="1"/>
</dbReference>
<feature type="domain" description="Carrier" evidence="6">
    <location>
        <begin position="12"/>
        <end position="89"/>
    </location>
</feature>
<dbReference type="InterPro" id="IPR032821">
    <property type="entry name" value="PKS_assoc"/>
</dbReference>
<dbReference type="InterPro" id="IPR020841">
    <property type="entry name" value="PKS_Beta-ketoAc_synthase_dom"/>
</dbReference>
<accession>A0ABW8C3I4</accession>
<dbReference type="InterPro" id="IPR020806">
    <property type="entry name" value="PKS_PP-bd"/>
</dbReference>
<dbReference type="SMART" id="SM00827">
    <property type="entry name" value="PKS_AT"/>
    <property type="match status" value="1"/>
</dbReference>
<dbReference type="InterPro" id="IPR016039">
    <property type="entry name" value="Thiolase-like"/>
</dbReference>
<dbReference type="PROSITE" id="PS50075">
    <property type="entry name" value="CARRIER"/>
    <property type="match status" value="2"/>
</dbReference>
<dbReference type="PROSITE" id="PS52004">
    <property type="entry name" value="KS3_2"/>
    <property type="match status" value="1"/>
</dbReference>
<feature type="domain" description="Carrier" evidence="6">
    <location>
        <begin position="1019"/>
        <end position="1096"/>
    </location>
</feature>
<dbReference type="SMART" id="SM01294">
    <property type="entry name" value="PKS_PP_betabranch"/>
    <property type="match status" value="1"/>
</dbReference>
<evidence type="ECO:0000259" key="6">
    <source>
        <dbReference type="PROSITE" id="PS50075"/>
    </source>
</evidence>
<evidence type="ECO:0000256" key="2">
    <source>
        <dbReference type="ARBA" id="ARBA00022553"/>
    </source>
</evidence>
<dbReference type="PROSITE" id="PS00012">
    <property type="entry name" value="PHOSPHOPANTETHEINE"/>
    <property type="match status" value="1"/>
</dbReference>
<dbReference type="PANTHER" id="PTHR43775">
    <property type="entry name" value="FATTY ACID SYNTHASE"/>
    <property type="match status" value="1"/>
</dbReference>
<dbReference type="InterPro" id="IPR006162">
    <property type="entry name" value="Ppantetheine_attach_site"/>
</dbReference>
<organism evidence="8 9">
    <name type="scientific">Streptomyces fildesensis</name>
    <dbReference type="NCBI Taxonomy" id="375757"/>
    <lineage>
        <taxon>Bacteria</taxon>
        <taxon>Bacillati</taxon>
        <taxon>Actinomycetota</taxon>
        <taxon>Actinomycetes</taxon>
        <taxon>Kitasatosporales</taxon>
        <taxon>Streptomycetaceae</taxon>
        <taxon>Streptomyces</taxon>
    </lineage>
</organism>
<dbReference type="Pfam" id="PF00698">
    <property type="entry name" value="Acyl_transf_1"/>
    <property type="match status" value="1"/>
</dbReference>
<dbReference type="InterPro" id="IPR001227">
    <property type="entry name" value="Ac_transferase_dom_sf"/>
</dbReference>
<dbReference type="SUPFAM" id="SSF53901">
    <property type="entry name" value="Thiolase-like"/>
    <property type="match status" value="1"/>
</dbReference>
<dbReference type="Gene3D" id="1.10.1200.10">
    <property type="entry name" value="ACP-like"/>
    <property type="match status" value="2"/>
</dbReference>
<dbReference type="Gene3D" id="3.40.50.1820">
    <property type="entry name" value="alpha/beta hydrolase"/>
    <property type="match status" value="1"/>
</dbReference>
<evidence type="ECO:0000313" key="9">
    <source>
        <dbReference type="Proteomes" id="UP001614394"/>
    </source>
</evidence>
<dbReference type="InterPro" id="IPR036736">
    <property type="entry name" value="ACP-like_sf"/>
</dbReference>
<evidence type="ECO:0000256" key="5">
    <source>
        <dbReference type="ARBA" id="ARBA00023315"/>
    </source>
</evidence>
<evidence type="ECO:0000256" key="3">
    <source>
        <dbReference type="ARBA" id="ARBA00022679"/>
    </source>
</evidence>
<dbReference type="SUPFAM" id="SSF55048">
    <property type="entry name" value="Probable ACP-binding domain of malonyl-CoA ACP transacylase"/>
    <property type="match status" value="1"/>
</dbReference>
<keyword evidence="2" id="KW-0597">Phosphoprotein</keyword>
<dbReference type="PROSITE" id="PS00606">
    <property type="entry name" value="KS3_1"/>
    <property type="match status" value="1"/>
</dbReference>
<dbReference type="SMART" id="SM00823">
    <property type="entry name" value="PKS_PP"/>
    <property type="match status" value="2"/>
</dbReference>
<dbReference type="InterPro" id="IPR018201">
    <property type="entry name" value="Ketoacyl_synth_AS"/>
</dbReference>
<dbReference type="Pfam" id="PF00550">
    <property type="entry name" value="PP-binding"/>
    <property type="match status" value="2"/>
</dbReference>
<dbReference type="Pfam" id="PF00109">
    <property type="entry name" value="ketoacyl-synt"/>
    <property type="match status" value="1"/>
</dbReference>
<dbReference type="InterPro" id="IPR001031">
    <property type="entry name" value="Thioesterase"/>
</dbReference>
<keyword evidence="3" id="KW-0808">Transferase</keyword>
<dbReference type="Pfam" id="PF02801">
    <property type="entry name" value="Ketoacyl-synt_C"/>
    <property type="match status" value="1"/>
</dbReference>
<feature type="domain" description="Ketosynthase family 3 (KS3)" evidence="7">
    <location>
        <begin position="116"/>
        <end position="534"/>
    </location>
</feature>
<dbReference type="Gene3D" id="3.30.70.250">
    <property type="entry name" value="Malonyl-CoA ACP transacylase, ACP-binding"/>
    <property type="match status" value="1"/>
</dbReference>
<dbReference type="InterPro" id="IPR014043">
    <property type="entry name" value="Acyl_transferase_dom"/>
</dbReference>
<dbReference type="RefSeq" id="WP_399646052.1">
    <property type="nucleotide sequence ID" value="NZ_JBITYG010000002.1"/>
</dbReference>
<evidence type="ECO:0000256" key="1">
    <source>
        <dbReference type="ARBA" id="ARBA00022450"/>
    </source>
</evidence>
<sequence length="1463" mass="152581">MSDGAGGAGESGIAGELRRAIVSRLSQWYGLDPAEIDDDRPFAELGITSRDAIALTAELRALTSVHLPATLLWEAPTLGRLLSVVEASMGVEETACLPAPSPRSAPAQQPGGASSAVAVAVVGIGCRLPGGITSPAGFWDLLSTGGNAVGTLPDGRWAPFLPDGAPPEGISRHGAFLSDVAGFDAEFFGISPHEATLMDPQQRLLLEVARESLDHAAIPAPGLAGTRTGVFIGISGNEYAQLTTADLDAVDAWTPPGAALSIAANRLSYALDLRGPSLALDTACSSSLVAVHHAVRSLASGETDTALAGGVNLLLSPALTLAFQRAGALAPDGRCKTFDAAADGMVRGEGCAVVVLRRLADAERDGNRVLAVIRSTAVNSDGRSNGLLAPNPEAQRALLEQAHAGAGTELDYVEAHGTGTALGDPIEAHALGSVLGRGREPDQPLLIGSAKTNVGHLEAAAGVTGLVKTVLALHHDELPPHLNFGTPNPLIDFDALGLRVVDSPEPWPRYSGRATAGVSAFGFGGTNAHVVLEEYRPVPRKAPAPGAAPAITVLDALSAARLREDAAGLSRWLSSPAARGAGIEDVARTLHGRTGRGRYRAAVVAGSREDAAAAFTCLAEGRPHPAVVTGGPATETARPVWVFSGYGSQWPGMARRLLTSEPAFAEAVDRLEPLLLEHAGLSLRARLEPDAELSSPSVVQPVLYGLQVALAGLWRAYGIEPAAVIGHSMGEVAAAVVAGALDAETGARVIATRSRLLDGLSGGAMAVVELSAAQVRAHAGTWPSLLVAVHSSPGQSVVTGTADDIGELIRQVEREGGLARSLGVAAAGHSPQVDPLLGPLAEQLGEVPHLPPGVAFYSTVLDSPRDLPVFDTGYWVAGLRRPVRFAQAVAAAAADGHRLFVEVSPHPTQLHPLAETLSASATASDAASDAGSGSGDAALFPTLRRNTDDAFSFRHSLAAQLVRGVAVDPGALHGSGRIVDVPSAGWRHRPYWVKGRLAAQRQEPDPVPLPVPGTAQPADRPRTVIDRLREHVAQVMGYAPEHIDPGTPLTELGLDSLMATRILAAVQRDFGTVVEPRVLLRNGSVAELAAWLTESVDDSTTPAFTGVLPRDAAERLVSRAWQSVAGGRPPGAEDDLGLRGLPREQLAELARELSERAGGEVAAGDLLAGPSTVAAVAGLLRPRLETPVSGPLRVLRAGGSRPPLFLIHPAGGSTAVYRALSQRLGDDQPCYGLERLPGPDTVHERAAAYARLVRETRPRGPWLLGGWSYGGVVAQETARLLVGDGHGDRTVPALILIDSVLPLPVPESSPPEEARRRFEAFAAYVERTYGSPLPLPYDELATLDDAGQIELVVKALEQAADLPAAVLEHQRTSYLDLRSGERHTPRPYAGRTLLYRATRSAPHTVQDARYSRTDEALGWDGSCTDLSVVPIEGDHLSLLDPPAVDELAALLTRDLNPPTTRGI</sequence>
<dbReference type="Gene3D" id="3.40.47.10">
    <property type="match status" value="1"/>
</dbReference>
<evidence type="ECO:0000256" key="4">
    <source>
        <dbReference type="ARBA" id="ARBA00023194"/>
    </source>
</evidence>
<dbReference type="InterPro" id="IPR014030">
    <property type="entry name" value="Ketoacyl_synth_N"/>
</dbReference>
<gene>
    <name evidence="8" type="ORF">ACIGXA_08925</name>
</gene>
<dbReference type="InterPro" id="IPR014031">
    <property type="entry name" value="Ketoacyl_synth_C"/>
</dbReference>
<protein>
    <submittedName>
        <fullName evidence="8">Beta-ketoacyl synthase N-terminal-like domain-containing protein</fullName>
    </submittedName>
</protein>
<reference evidence="8 9" key="1">
    <citation type="submission" date="2024-10" db="EMBL/GenBank/DDBJ databases">
        <title>The Natural Products Discovery Center: Release of the First 8490 Sequenced Strains for Exploring Actinobacteria Biosynthetic Diversity.</title>
        <authorList>
            <person name="Kalkreuter E."/>
            <person name="Kautsar S.A."/>
            <person name="Yang D."/>
            <person name="Bader C.D."/>
            <person name="Teijaro C.N."/>
            <person name="Fluegel L."/>
            <person name="Davis C.M."/>
            <person name="Simpson J.R."/>
            <person name="Lauterbach L."/>
            <person name="Steele A.D."/>
            <person name="Gui C."/>
            <person name="Meng S."/>
            <person name="Li G."/>
            <person name="Viehrig K."/>
            <person name="Ye F."/>
            <person name="Su P."/>
            <person name="Kiefer A.F."/>
            <person name="Nichols A."/>
            <person name="Cepeda A.J."/>
            <person name="Yan W."/>
            <person name="Fan B."/>
            <person name="Jiang Y."/>
            <person name="Adhikari A."/>
            <person name="Zheng C.-J."/>
            <person name="Schuster L."/>
            <person name="Cowan T.M."/>
            <person name="Smanski M.J."/>
            <person name="Chevrette M.G."/>
            <person name="De Carvalho L.P.S."/>
            <person name="Shen B."/>
        </authorList>
    </citation>
    <scope>NUCLEOTIDE SEQUENCE [LARGE SCALE GENOMIC DNA]</scope>
    <source>
        <strain evidence="8 9">NPDC053399</strain>
    </source>
</reference>
<comment type="caution">
    <text evidence="8">The sequence shown here is derived from an EMBL/GenBank/DDBJ whole genome shotgun (WGS) entry which is preliminary data.</text>
</comment>
<keyword evidence="4" id="KW-0045">Antibiotic biosynthesis</keyword>